<dbReference type="GO" id="GO:0045944">
    <property type="term" value="P:positive regulation of transcription by RNA polymerase II"/>
    <property type="evidence" value="ECO:0007669"/>
    <property type="project" value="UniProtKB-ARBA"/>
</dbReference>
<keyword evidence="9" id="KW-0539">Nucleus</keyword>
<organism evidence="12 13">
    <name type="scientific">Synaphobranchus kaupii</name>
    <name type="common">Kaup's arrowtooth eel</name>
    <dbReference type="NCBI Taxonomy" id="118154"/>
    <lineage>
        <taxon>Eukaryota</taxon>
        <taxon>Metazoa</taxon>
        <taxon>Chordata</taxon>
        <taxon>Craniata</taxon>
        <taxon>Vertebrata</taxon>
        <taxon>Euteleostomi</taxon>
        <taxon>Actinopterygii</taxon>
        <taxon>Neopterygii</taxon>
        <taxon>Teleostei</taxon>
        <taxon>Anguilliformes</taxon>
        <taxon>Synaphobranchidae</taxon>
        <taxon>Synaphobranchus</taxon>
    </lineage>
</organism>
<dbReference type="InterPro" id="IPR050274">
    <property type="entry name" value="Nuclear_hormone_rcpt_NR2"/>
</dbReference>
<accession>A0A9Q1IDC6</accession>
<feature type="region of interest" description="Disordered" evidence="10">
    <location>
        <begin position="148"/>
        <end position="176"/>
    </location>
</feature>
<dbReference type="PROSITE" id="PS00031">
    <property type="entry name" value="NUCLEAR_REC_DBD_1"/>
    <property type="match status" value="1"/>
</dbReference>
<dbReference type="PRINTS" id="PR00047">
    <property type="entry name" value="STROIDFINGER"/>
</dbReference>
<keyword evidence="5" id="KW-0805">Transcription regulation</keyword>
<gene>
    <name evidence="12" type="ORF">SKAU_G00388190</name>
</gene>
<dbReference type="GO" id="GO:0005634">
    <property type="term" value="C:nucleus"/>
    <property type="evidence" value="ECO:0007669"/>
    <property type="project" value="UniProtKB-SubCell"/>
</dbReference>
<evidence type="ECO:0000256" key="6">
    <source>
        <dbReference type="ARBA" id="ARBA00023125"/>
    </source>
</evidence>
<keyword evidence="8" id="KW-0675">Receptor</keyword>
<dbReference type="PANTHER" id="PTHR24083">
    <property type="entry name" value="NUCLEAR HORMONE RECEPTOR"/>
    <property type="match status" value="1"/>
</dbReference>
<reference evidence="12" key="1">
    <citation type="journal article" date="2023" name="Science">
        <title>Genome structures resolve the early diversification of teleost fishes.</title>
        <authorList>
            <person name="Parey E."/>
            <person name="Louis A."/>
            <person name="Montfort J."/>
            <person name="Bouchez O."/>
            <person name="Roques C."/>
            <person name="Iampietro C."/>
            <person name="Lluch J."/>
            <person name="Castinel A."/>
            <person name="Donnadieu C."/>
            <person name="Desvignes T."/>
            <person name="Floi Bucao C."/>
            <person name="Jouanno E."/>
            <person name="Wen M."/>
            <person name="Mejri S."/>
            <person name="Dirks R."/>
            <person name="Jansen H."/>
            <person name="Henkel C."/>
            <person name="Chen W.J."/>
            <person name="Zahm M."/>
            <person name="Cabau C."/>
            <person name="Klopp C."/>
            <person name="Thompson A.W."/>
            <person name="Robinson-Rechavi M."/>
            <person name="Braasch I."/>
            <person name="Lecointre G."/>
            <person name="Bobe J."/>
            <person name="Postlethwait J.H."/>
            <person name="Berthelot C."/>
            <person name="Roest Crollius H."/>
            <person name="Guiguen Y."/>
        </authorList>
    </citation>
    <scope>NUCLEOTIDE SEQUENCE</scope>
    <source>
        <strain evidence="12">WJC10195</strain>
    </source>
</reference>
<evidence type="ECO:0000313" key="12">
    <source>
        <dbReference type="EMBL" id="KAJ8335477.1"/>
    </source>
</evidence>
<evidence type="ECO:0000313" key="13">
    <source>
        <dbReference type="Proteomes" id="UP001152622"/>
    </source>
</evidence>
<proteinExistence type="predicted"/>
<evidence type="ECO:0000256" key="3">
    <source>
        <dbReference type="ARBA" id="ARBA00022771"/>
    </source>
</evidence>
<dbReference type="OrthoDB" id="5771769at2759"/>
<dbReference type="InterPro" id="IPR001628">
    <property type="entry name" value="Znf_hrmn_rcpt"/>
</dbReference>
<dbReference type="Proteomes" id="UP001152622">
    <property type="component" value="Chromosome 20"/>
</dbReference>
<evidence type="ECO:0000256" key="10">
    <source>
        <dbReference type="SAM" id="MobiDB-lite"/>
    </source>
</evidence>
<sequence length="260" mass="28787">MQQASLLRGLPPGFGYIRTHAHVSLIKQQRPAPGISLSPALLCKVCGDSSSGKHYGIYACNGCSGFFKRSVRRRLIYRCQASMGMCPMDKAHRNQCQACRLKNCLEAGMNKYAVQNERQPRSTAQVRLDTVDLDAKKQHLATTWELTSSSSSSSCSGITRPHITSSTSSSTPLQQYATPQNNHRFMASLMTAETCAKLELEEADENIDVTSGEPERAPSECRMPLWPSGNQENAYETSARLLFMSIKWAKNLAIFSNLPF</sequence>
<keyword evidence="3" id="KW-0863">Zinc-finger</keyword>
<evidence type="ECO:0000256" key="2">
    <source>
        <dbReference type="ARBA" id="ARBA00022723"/>
    </source>
</evidence>
<dbReference type="SUPFAM" id="SSF57716">
    <property type="entry name" value="Glucocorticoid receptor-like (DNA-binding domain)"/>
    <property type="match status" value="1"/>
</dbReference>
<evidence type="ECO:0000256" key="9">
    <source>
        <dbReference type="ARBA" id="ARBA00023242"/>
    </source>
</evidence>
<dbReference type="InterPro" id="IPR013088">
    <property type="entry name" value="Znf_NHR/GATA"/>
</dbReference>
<dbReference type="Gene3D" id="3.30.50.10">
    <property type="entry name" value="Erythroid Transcription Factor GATA-1, subunit A"/>
    <property type="match status" value="1"/>
</dbReference>
<name>A0A9Q1IDC6_SYNKA</name>
<keyword evidence="6" id="KW-0238">DNA-binding</keyword>
<dbReference type="InterPro" id="IPR035500">
    <property type="entry name" value="NHR-like_dom_sf"/>
</dbReference>
<dbReference type="Gene3D" id="1.10.565.10">
    <property type="entry name" value="Retinoid X Receptor"/>
    <property type="match status" value="1"/>
</dbReference>
<dbReference type="FunFam" id="3.30.50.10:FF:000028">
    <property type="entry name" value="Nuclear receptor subfamily 2, group E, member 3"/>
    <property type="match status" value="1"/>
</dbReference>
<dbReference type="EMBL" id="JAINUF010000020">
    <property type="protein sequence ID" value="KAJ8335477.1"/>
    <property type="molecule type" value="Genomic_DNA"/>
</dbReference>
<evidence type="ECO:0000256" key="1">
    <source>
        <dbReference type="ARBA" id="ARBA00004123"/>
    </source>
</evidence>
<dbReference type="PROSITE" id="PS51030">
    <property type="entry name" value="NUCLEAR_REC_DBD_2"/>
    <property type="match status" value="1"/>
</dbReference>
<keyword evidence="2" id="KW-0479">Metal-binding</keyword>
<evidence type="ECO:0000256" key="8">
    <source>
        <dbReference type="ARBA" id="ARBA00023170"/>
    </source>
</evidence>
<evidence type="ECO:0000256" key="5">
    <source>
        <dbReference type="ARBA" id="ARBA00023015"/>
    </source>
</evidence>
<evidence type="ECO:0000256" key="4">
    <source>
        <dbReference type="ARBA" id="ARBA00022833"/>
    </source>
</evidence>
<keyword evidence="4" id="KW-0862">Zinc</keyword>
<evidence type="ECO:0000256" key="7">
    <source>
        <dbReference type="ARBA" id="ARBA00023163"/>
    </source>
</evidence>
<dbReference type="AlphaFoldDB" id="A0A9Q1IDC6"/>
<dbReference type="CDD" id="cd06970">
    <property type="entry name" value="NR_DBD_PNR"/>
    <property type="match status" value="1"/>
</dbReference>
<keyword evidence="7" id="KW-0804">Transcription</keyword>
<keyword evidence="13" id="KW-1185">Reference proteome</keyword>
<dbReference type="GO" id="GO:0003700">
    <property type="term" value="F:DNA-binding transcription factor activity"/>
    <property type="evidence" value="ECO:0007669"/>
    <property type="project" value="InterPro"/>
</dbReference>
<evidence type="ECO:0000259" key="11">
    <source>
        <dbReference type="PROSITE" id="PS51030"/>
    </source>
</evidence>
<dbReference type="Pfam" id="PF00105">
    <property type="entry name" value="zf-C4"/>
    <property type="match status" value="1"/>
</dbReference>
<dbReference type="GO" id="GO:0008270">
    <property type="term" value="F:zinc ion binding"/>
    <property type="evidence" value="ECO:0007669"/>
    <property type="project" value="UniProtKB-KW"/>
</dbReference>
<dbReference type="GO" id="GO:0043565">
    <property type="term" value="F:sequence-specific DNA binding"/>
    <property type="evidence" value="ECO:0007669"/>
    <property type="project" value="InterPro"/>
</dbReference>
<feature type="domain" description="Nuclear receptor" evidence="11">
    <location>
        <begin position="40"/>
        <end position="116"/>
    </location>
</feature>
<comment type="caution">
    <text evidence="12">The sequence shown here is derived from an EMBL/GenBank/DDBJ whole genome shotgun (WGS) entry which is preliminary data.</text>
</comment>
<comment type="subcellular location">
    <subcellularLocation>
        <location evidence="1">Nucleus</location>
    </subcellularLocation>
</comment>
<dbReference type="SMART" id="SM00399">
    <property type="entry name" value="ZnF_C4"/>
    <property type="match status" value="1"/>
</dbReference>
<dbReference type="SUPFAM" id="SSF48508">
    <property type="entry name" value="Nuclear receptor ligand-binding domain"/>
    <property type="match status" value="1"/>
</dbReference>
<protein>
    <recommendedName>
        <fullName evidence="11">Nuclear receptor domain-containing protein</fullName>
    </recommendedName>
</protein>